<dbReference type="AlphaFoldDB" id="A0A5J4ZIH0"/>
<evidence type="ECO:0000313" key="1">
    <source>
        <dbReference type="EMBL" id="KAA8517047.1"/>
    </source>
</evidence>
<dbReference type="Proteomes" id="UP000325577">
    <property type="component" value="Linkage Group LG8"/>
</dbReference>
<dbReference type="InterPro" id="IPR016024">
    <property type="entry name" value="ARM-type_fold"/>
</dbReference>
<evidence type="ECO:0000313" key="2">
    <source>
        <dbReference type="Proteomes" id="UP000325577"/>
    </source>
</evidence>
<accession>A0A5J4ZIH0</accession>
<dbReference type="PANTHER" id="PTHR37743">
    <property type="entry name" value="ARM REPEAT SUPERFAMILY PROTEIN"/>
    <property type="match status" value="1"/>
</dbReference>
<dbReference type="InterPro" id="IPR011989">
    <property type="entry name" value="ARM-like"/>
</dbReference>
<protein>
    <submittedName>
        <fullName evidence="1">Uncharacterized protein</fullName>
    </submittedName>
</protein>
<keyword evidence="2" id="KW-1185">Reference proteome</keyword>
<dbReference type="PANTHER" id="PTHR37743:SF1">
    <property type="entry name" value="ARM REPEAT SUPERFAMILY PROTEIN"/>
    <property type="match status" value="1"/>
</dbReference>
<reference evidence="1 2" key="1">
    <citation type="submission" date="2019-09" db="EMBL/GenBank/DDBJ databases">
        <title>A chromosome-level genome assembly of the Chinese tupelo Nyssa sinensis.</title>
        <authorList>
            <person name="Yang X."/>
            <person name="Kang M."/>
            <person name="Yang Y."/>
            <person name="Xiong H."/>
            <person name="Wang M."/>
            <person name="Zhang Z."/>
            <person name="Wang Z."/>
            <person name="Wu H."/>
            <person name="Ma T."/>
            <person name="Liu J."/>
            <person name="Xi Z."/>
        </authorList>
    </citation>
    <scope>NUCLEOTIDE SEQUENCE [LARGE SCALE GENOMIC DNA]</scope>
    <source>
        <strain evidence="1">J267</strain>
        <tissue evidence="1">Leaf</tissue>
    </source>
</reference>
<dbReference type="SUPFAM" id="SSF48371">
    <property type="entry name" value="ARM repeat"/>
    <property type="match status" value="1"/>
</dbReference>
<proteinExistence type="predicted"/>
<dbReference type="Gene3D" id="1.25.10.10">
    <property type="entry name" value="Leucine-rich Repeat Variant"/>
    <property type="match status" value="1"/>
</dbReference>
<organism evidence="1 2">
    <name type="scientific">Nyssa sinensis</name>
    <dbReference type="NCBI Taxonomy" id="561372"/>
    <lineage>
        <taxon>Eukaryota</taxon>
        <taxon>Viridiplantae</taxon>
        <taxon>Streptophyta</taxon>
        <taxon>Embryophyta</taxon>
        <taxon>Tracheophyta</taxon>
        <taxon>Spermatophyta</taxon>
        <taxon>Magnoliopsida</taxon>
        <taxon>eudicotyledons</taxon>
        <taxon>Gunneridae</taxon>
        <taxon>Pentapetalae</taxon>
        <taxon>asterids</taxon>
        <taxon>Cornales</taxon>
        <taxon>Nyssaceae</taxon>
        <taxon>Nyssa</taxon>
    </lineage>
</organism>
<gene>
    <name evidence="1" type="ORF">F0562_017135</name>
</gene>
<name>A0A5J4ZIH0_9ASTE</name>
<dbReference type="EMBL" id="CM018051">
    <property type="protein sequence ID" value="KAA8517047.1"/>
    <property type="molecule type" value="Genomic_DNA"/>
</dbReference>
<dbReference type="OrthoDB" id="79603at2759"/>
<sequence>MEEEESMLWRSTSSESNWTVSATVGRVMSTLLGARPKKLEDAISRLDIAPKRGLLGVSLEQSLWFLHKYIGDAAESSSSLDQILVPIIEHSLKHKESKHGNQALILLNWLFQDELLFQALAANLAGIILRKDDHYVALGWCTLVRGLVEYEKNMNQFITNGIREKYNALLKIFCSCITHLLSILCNGSTFQGGFELPTRLSVAAADCIIAFTVALSKNDLAVNRSDNRPKSSTSNTSNLPITLVPATSSEKKVKTTCKSPNVSNNMEMKLLLWDHLDDLIVLVQRLTAWSRKSRYLHAKGLERVLNWLQGTKRHYGCFQNEAGSPMLKTGVLLLSSCWKHYGMLLYLEDNRFSQHYGELLDQYLSGIQFYADNNTEERTENKDSGIETIKFFLNCLSLLLGRFDGKRFESAMSEYRLQIYRVLTSQLNCADEDVIDGAVCILKAVIFKSNFSSAIGSLPDTRQMDSVLPLLLNLLDERDGTARAVVMLVAECCSMSTDSWCLEEVLKRLASGSVLQRRNAVDVISELIRISPDLIYCRQDIANHLLERLGDEELVIREQASNLIPMMDPSLVLPALVLLVYSSDERLQPSASNAFVSVLKYHNQKFEVICMLLDCLSNICQNPDLPKASVDGGEAEAKLDTNRVLKLIPEWSKSVEDWNLLIEPLIDKMFAEPSNATIVRFLSYISEHLAEAADAVFHQLLLHTRGQKEIDESFFTRWESRTYTSDVSVELQHSLFDQSLPIAYSQAASTESF</sequence>